<organism evidence="2 3">
    <name type="scientific">Maribacter flavus</name>
    <dbReference type="NCBI Taxonomy" id="1658664"/>
    <lineage>
        <taxon>Bacteria</taxon>
        <taxon>Pseudomonadati</taxon>
        <taxon>Bacteroidota</taxon>
        <taxon>Flavobacteriia</taxon>
        <taxon>Flavobacteriales</taxon>
        <taxon>Flavobacteriaceae</taxon>
        <taxon>Maribacter</taxon>
    </lineage>
</organism>
<sequence length="191" mass="21232">MKKATILFSTILAFLFMACEGPQGPPGFDGLDGRDGRDGVDGQDGINILGKVIDIEGTFDAGNDYSIFYEFPQSIEVFETDVVLVYLLWDQTEDGNGDPVDIWRLMPQTRIIDQGLLQYNYDYTFFDVSIFLEADFDLATLLPGDTDNQVFRIAVLPAEAAQSGKLDFSNIHSVMGRLGVTEKDVQKVILK</sequence>
<dbReference type="RefSeq" id="WP_154918634.1">
    <property type="nucleotide sequence ID" value="NZ_VUOE01000002.1"/>
</dbReference>
<reference evidence="2 3" key="1">
    <citation type="submission" date="2019-09" db="EMBL/GenBank/DDBJ databases">
        <authorList>
            <person name="Khan S.A."/>
            <person name="Jeon C.O."/>
            <person name="Chun B.H."/>
            <person name="Jeong S.E."/>
        </authorList>
    </citation>
    <scope>NUCLEOTIDE SEQUENCE [LARGE SCALE GENOMIC DNA]</scope>
    <source>
        <strain evidence="2 3">KCTC 42508</strain>
    </source>
</reference>
<gene>
    <name evidence="2" type="ORF">F0361_10810</name>
</gene>
<feature type="chain" id="PRO_5023010309" evidence="1">
    <location>
        <begin position="19"/>
        <end position="191"/>
    </location>
</feature>
<keyword evidence="2" id="KW-0176">Collagen</keyword>
<feature type="signal peptide" evidence="1">
    <location>
        <begin position="1"/>
        <end position="18"/>
    </location>
</feature>
<comment type="caution">
    <text evidence="2">The sequence shown here is derived from an EMBL/GenBank/DDBJ whole genome shotgun (WGS) entry which is preliminary data.</text>
</comment>
<dbReference type="PROSITE" id="PS51257">
    <property type="entry name" value="PROKAR_LIPOPROTEIN"/>
    <property type="match status" value="1"/>
</dbReference>
<evidence type="ECO:0000313" key="3">
    <source>
        <dbReference type="Proteomes" id="UP000323188"/>
    </source>
</evidence>
<keyword evidence="1" id="KW-0732">Signal</keyword>
<proteinExistence type="predicted"/>
<dbReference type="Proteomes" id="UP000323188">
    <property type="component" value="Unassembled WGS sequence"/>
</dbReference>
<protein>
    <submittedName>
        <fullName evidence="2">Collagen-like protein</fullName>
    </submittedName>
</protein>
<accession>A0A5B2TPH9</accession>
<evidence type="ECO:0000256" key="1">
    <source>
        <dbReference type="SAM" id="SignalP"/>
    </source>
</evidence>
<dbReference type="EMBL" id="VUOE01000002">
    <property type="protein sequence ID" value="KAA2216491.1"/>
    <property type="molecule type" value="Genomic_DNA"/>
</dbReference>
<evidence type="ECO:0000313" key="2">
    <source>
        <dbReference type="EMBL" id="KAA2216491.1"/>
    </source>
</evidence>
<name>A0A5B2TPH9_9FLAO</name>
<dbReference type="AlphaFoldDB" id="A0A5B2TPH9"/>